<reference evidence="5 6" key="1">
    <citation type="journal article" date="2015" name="Genome Announc.">
        <title>Virulence Factor Genes Detected in the Complete Genome Sequence of Corynebacterium uterequi DSM 45634, Isolated from the Uterus of a Maiden Mare.</title>
        <authorList>
            <person name="Ruckert C."/>
            <person name="Kriete M."/>
            <person name="Jaenicke S."/>
            <person name="Winkler A."/>
            <person name="Tauch A."/>
        </authorList>
    </citation>
    <scope>NUCLEOTIDE SEQUENCE [LARGE SCALE GENOMIC DNA]</scope>
    <source>
        <strain evidence="5 6">DSM 45634</strain>
    </source>
</reference>
<dbReference type="OrthoDB" id="9132139at2"/>
<dbReference type="PANTHER" id="PTHR43792">
    <property type="entry name" value="GNAT FAMILY, PUTATIVE (AFU_ORTHOLOGUE AFUA_3G00765)-RELATED-RELATED"/>
    <property type="match status" value="1"/>
</dbReference>
<feature type="domain" description="N-acetyltransferase" evidence="4">
    <location>
        <begin position="7"/>
        <end position="161"/>
    </location>
</feature>
<keyword evidence="5" id="KW-0687">Ribonucleoprotein</keyword>
<sequence length="162" mass="18189">MITTPRLTLRRWEASDAPALYRLASDPLVTRWLTWPTHTSVEDSAYALEHALTGPEAYAVVWQDQLIGSIELKLGNPIPELGYWLGREFWGRGFATEAGHALCERAFTELGYPELLGRYFEGNDASKNVLTKLGFVATGVSAPYELPDRGEVRTIHEMLLRP</sequence>
<evidence type="ECO:0000313" key="5">
    <source>
        <dbReference type="EMBL" id="AKK12088.1"/>
    </source>
</evidence>
<organism evidence="5 6">
    <name type="scientific">Corynebacterium uterequi</name>
    <dbReference type="NCBI Taxonomy" id="1072256"/>
    <lineage>
        <taxon>Bacteria</taxon>
        <taxon>Bacillati</taxon>
        <taxon>Actinomycetota</taxon>
        <taxon>Actinomycetes</taxon>
        <taxon>Mycobacteriales</taxon>
        <taxon>Corynebacteriaceae</taxon>
        <taxon>Corynebacterium</taxon>
    </lineage>
</organism>
<dbReference type="InterPro" id="IPR000182">
    <property type="entry name" value="GNAT_dom"/>
</dbReference>
<dbReference type="KEGG" id="cut:CUTER_10620"/>
<protein>
    <submittedName>
        <fullName evidence="5">Acetyltransferase, ribosomal protein N-acetylase</fullName>
    </submittedName>
</protein>
<reference evidence="6" key="2">
    <citation type="submission" date="2015-05" db="EMBL/GenBank/DDBJ databases">
        <title>Complete genome sequence of Corynebacterium uterequi DSM 45634, isolated from the uterus of a maiden mare.</title>
        <authorList>
            <person name="Ruckert C."/>
            <person name="Albersmeier A."/>
            <person name="Winkler A."/>
            <person name="Tauch A."/>
        </authorList>
    </citation>
    <scope>NUCLEOTIDE SEQUENCE [LARGE SCALE GENOMIC DNA]</scope>
    <source>
        <strain evidence="6">DSM 45634</strain>
    </source>
</reference>
<dbReference type="SUPFAM" id="SSF55729">
    <property type="entry name" value="Acyl-CoA N-acyltransferases (Nat)"/>
    <property type="match status" value="1"/>
</dbReference>
<keyword evidence="2" id="KW-0012">Acyltransferase</keyword>
<comment type="similarity">
    <text evidence="3">Belongs to the acetyltransferase family. RimJ subfamily.</text>
</comment>
<dbReference type="GO" id="GO:0005840">
    <property type="term" value="C:ribosome"/>
    <property type="evidence" value="ECO:0007669"/>
    <property type="project" value="UniProtKB-KW"/>
</dbReference>
<proteinExistence type="inferred from homology"/>
<gene>
    <name evidence="5" type="ORF">CUTER_10620</name>
</gene>
<dbReference type="RefSeq" id="WP_052844125.1">
    <property type="nucleotide sequence ID" value="NZ_CP011546.1"/>
</dbReference>
<keyword evidence="5" id="KW-0689">Ribosomal protein</keyword>
<dbReference type="PANTHER" id="PTHR43792:SF8">
    <property type="entry name" value="[RIBOSOMAL PROTEIN US5]-ALANINE N-ACETYLTRANSFERASE"/>
    <property type="match status" value="1"/>
</dbReference>
<name>A0A0G3HJF9_9CORY</name>
<dbReference type="EMBL" id="CP011546">
    <property type="protein sequence ID" value="AKK12088.1"/>
    <property type="molecule type" value="Genomic_DNA"/>
</dbReference>
<evidence type="ECO:0000259" key="4">
    <source>
        <dbReference type="PROSITE" id="PS51186"/>
    </source>
</evidence>
<dbReference type="PROSITE" id="PS51186">
    <property type="entry name" value="GNAT"/>
    <property type="match status" value="1"/>
</dbReference>
<keyword evidence="1 5" id="KW-0808">Transferase</keyword>
<dbReference type="STRING" id="1072256.CUTER_10620"/>
<keyword evidence="6" id="KW-1185">Reference proteome</keyword>
<accession>A0A0G3HJF9</accession>
<dbReference type="Pfam" id="PF13302">
    <property type="entry name" value="Acetyltransf_3"/>
    <property type="match status" value="1"/>
</dbReference>
<dbReference type="GO" id="GO:0016747">
    <property type="term" value="F:acyltransferase activity, transferring groups other than amino-acyl groups"/>
    <property type="evidence" value="ECO:0007669"/>
    <property type="project" value="InterPro"/>
</dbReference>
<evidence type="ECO:0000256" key="1">
    <source>
        <dbReference type="ARBA" id="ARBA00022679"/>
    </source>
</evidence>
<dbReference type="AlphaFoldDB" id="A0A0G3HJF9"/>
<dbReference type="Proteomes" id="UP000035548">
    <property type="component" value="Chromosome"/>
</dbReference>
<dbReference type="Gene3D" id="3.40.630.30">
    <property type="match status" value="1"/>
</dbReference>
<dbReference type="InterPro" id="IPR051531">
    <property type="entry name" value="N-acetyltransferase"/>
</dbReference>
<evidence type="ECO:0000256" key="2">
    <source>
        <dbReference type="ARBA" id="ARBA00023315"/>
    </source>
</evidence>
<dbReference type="PATRIC" id="fig|1072256.5.peg.2090"/>
<dbReference type="InterPro" id="IPR016181">
    <property type="entry name" value="Acyl_CoA_acyltransferase"/>
</dbReference>
<evidence type="ECO:0000256" key="3">
    <source>
        <dbReference type="ARBA" id="ARBA00038502"/>
    </source>
</evidence>
<evidence type="ECO:0000313" key="6">
    <source>
        <dbReference type="Proteomes" id="UP000035548"/>
    </source>
</evidence>